<evidence type="ECO:0000256" key="1">
    <source>
        <dbReference type="ARBA" id="ARBA00004651"/>
    </source>
</evidence>
<feature type="transmembrane region" description="Helical" evidence="7">
    <location>
        <begin position="49"/>
        <end position="68"/>
    </location>
</feature>
<dbReference type="PANTHER" id="PTHR23513:SF11">
    <property type="entry name" value="STAPHYLOFERRIN A TRANSPORTER"/>
    <property type="match status" value="1"/>
</dbReference>
<dbReference type="AlphaFoldDB" id="A0A6I4SX77"/>
<comment type="caution">
    <text evidence="9">The sequence shown here is derived from an EMBL/GenBank/DDBJ whole genome shotgun (WGS) entry which is preliminary data.</text>
</comment>
<comment type="subcellular location">
    <subcellularLocation>
        <location evidence="1">Cell membrane</location>
        <topology evidence="1">Multi-pass membrane protein</topology>
    </subcellularLocation>
</comment>
<keyword evidence="3" id="KW-1003">Cell membrane</keyword>
<dbReference type="PROSITE" id="PS50850">
    <property type="entry name" value="MFS"/>
    <property type="match status" value="1"/>
</dbReference>
<feature type="transmembrane region" description="Helical" evidence="7">
    <location>
        <begin position="80"/>
        <end position="100"/>
    </location>
</feature>
<dbReference type="RefSeq" id="WP_159795178.1">
    <property type="nucleotide sequence ID" value="NZ_WTYM01000044.1"/>
</dbReference>
<gene>
    <name evidence="9" type="ORF">GRI89_10905</name>
</gene>
<organism evidence="9 10">
    <name type="scientific">Croceibacterium salegens</name>
    <dbReference type="NCBI Taxonomy" id="1737568"/>
    <lineage>
        <taxon>Bacteria</taxon>
        <taxon>Pseudomonadati</taxon>
        <taxon>Pseudomonadota</taxon>
        <taxon>Alphaproteobacteria</taxon>
        <taxon>Sphingomonadales</taxon>
        <taxon>Erythrobacteraceae</taxon>
        <taxon>Croceibacterium</taxon>
    </lineage>
</organism>
<keyword evidence="4 7" id="KW-0812">Transmembrane</keyword>
<evidence type="ECO:0000313" key="10">
    <source>
        <dbReference type="Proteomes" id="UP000433652"/>
    </source>
</evidence>
<feature type="transmembrane region" description="Helical" evidence="7">
    <location>
        <begin position="135"/>
        <end position="154"/>
    </location>
</feature>
<dbReference type="EMBL" id="WTYM01000044">
    <property type="protein sequence ID" value="MXO60048.1"/>
    <property type="molecule type" value="Genomic_DNA"/>
</dbReference>
<keyword evidence="10" id="KW-1185">Reference proteome</keyword>
<feature type="transmembrane region" description="Helical" evidence="7">
    <location>
        <begin position="160"/>
        <end position="189"/>
    </location>
</feature>
<evidence type="ECO:0000256" key="7">
    <source>
        <dbReference type="SAM" id="Phobius"/>
    </source>
</evidence>
<feature type="transmembrane region" description="Helical" evidence="7">
    <location>
        <begin position="258"/>
        <end position="279"/>
    </location>
</feature>
<evidence type="ECO:0000313" key="9">
    <source>
        <dbReference type="EMBL" id="MXO60048.1"/>
    </source>
</evidence>
<dbReference type="Pfam" id="PF05977">
    <property type="entry name" value="MFS_3"/>
    <property type="match status" value="1"/>
</dbReference>
<accession>A0A6I4SX77</accession>
<feature type="transmembrane region" description="Helical" evidence="7">
    <location>
        <begin position="291"/>
        <end position="309"/>
    </location>
</feature>
<dbReference type="Proteomes" id="UP000433652">
    <property type="component" value="Unassembled WGS sequence"/>
</dbReference>
<feature type="domain" description="Major facilitator superfamily (MFS) profile" evidence="8">
    <location>
        <begin position="14"/>
        <end position="400"/>
    </location>
</feature>
<dbReference type="InterPro" id="IPR036259">
    <property type="entry name" value="MFS_trans_sf"/>
</dbReference>
<protein>
    <submittedName>
        <fullName evidence="9">MFS transporter</fullName>
    </submittedName>
</protein>
<evidence type="ECO:0000256" key="6">
    <source>
        <dbReference type="ARBA" id="ARBA00023136"/>
    </source>
</evidence>
<feature type="transmembrane region" description="Helical" evidence="7">
    <location>
        <begin position="346"/>
        <end position="366"/>
    </location>
</feature>
<evidence type="ECO:0000256" key="4">
    <source>
        <dbReference type="ARBA" id="ARBA00022692"/>
    </source>
</evidence>
<dbReference type="GO" id="GO:0005886">
    <property type="term" value="C:plasma membrane"/>
    <property type="evidence" value="ECO:0007669"/>
    <property type="project" value="UniProtKB-SubCell"/>
</dbReference>
<dbReference type="InterPro" id="IPR020846">
    <property type="entry name" value="MFS_dom"/>
</dbReference>
<dbReference type="Gene3D" id="1.20.1250.20">
    <property type="entry name" value="MFS general substrate transporter like domains"/>
    <property type="match status" value="1"/>
</dbReference>
<dbReference type="PANTHER" id="PTHR23513">
    <property type="entry name" value="INTEGRAL MEMBRANE EFFLUX PROTEIN-RELATED"/>
    <property type="match status" value="1"/>
</dbReference>
<keyword evidence="2" id="KW-0813">Transport</keyword>
<feature type="transmembrane region" description="Helical" evidence="7">
    <location>
        <begin position="106"/>
        <end position="123"/>
    </location>
</feature>
<reference evidence="9 10" key="1">
    <citation type="submission" date="2019-12" db="EMBL/GenBank/DDBJ databases">
        <title>Genomic-based taxomic classification of the family Erythrobacteraceae.</title>
        <authorList>
            <person name="Xu L."/>
        </authorList>
    </citation>
    <scope>NUCLEOTIDE SEQUENCE [LARGE SCALE GENOMIC DNA]</scope>
    <source>
        <strain evidence="9 10">MCCC 1K01500</strain>
    </source>
</reference>
<dbReference type="OrthoDB" id="9809918at2"/>
<sequence>MSRSTTFAPLAHRMFALLMAGVLLTNLGNSVQAVGASWQLTAMGEPADVVALVQTALNLPILLLALPAGAWADMHDRRRIVMATQIFMLALTLLLAALTLGGTPPAWAVIALTALLACGIASFSPAMGASIRGTVPAAELAAAVALNILIFNTARAAGPAIGGAIVAVGGAGTAFVVNAACYAAAIVLYQRWRPEPQPSREPRPLGAMVAEGLRHAFASREIRAIFLRALTFTAAGAAAWALMPLVSARLLDAGPSTYGLLLGALGLGAVIGAASATWFRQRYSAEAITRTAGVIYGLAIVAVSLRPGLLPTLALLVVGGAGWVQALSGFSVSAQLWAPQAAVGRVVALASAVTFGGLAAGSWLWGHYAESFGVAGALLASGAAMVVLPLLGLLVPMPAHAAPQGA</sequence>
<feature type="transmembrane region" description="Helical" evidence="7">
    <location>
        <begin position="372"/>
        <end position="395"/>
    </location>
</feature>
<dbReference type="SUPFAM" id="SSF103473">
    <property type="entry name" value="MFS general substrate transporter"/>
    <property type="match status" value="1"/>
</dbReference>
<evidence type="ECO:0000256" key="5">
    <source>
        <dbReference type="ARBA" id="ARBA00022989"/>
    </source>
</evidence>
<dbReference type="InterPro" id="IPR010290">
    <property type="entry name" value="TM_effector"/>
</dbReference>
<evidence type="ECO:0000259" key="8">
    <source>
        <dbReference type="PROSITE" id="PS50850"/>
    </source>
</evidence>
<evidence type="ECO:0000256" key="3">
    <source>
        <dbReference type="ARBA" id="ARBA00022475"/>
    </source>
</evidence>
<dbReference type="GO" id="GO:0022857">
    <property type="term" value="F:transmembrane transporter activity"/>
    <property type="evidence" value="ECO:0007669"/>
    <property type="project" value="InterPro"/>
</dbReference>
<keyword evidence="6 7" id="KW-0472">Membrane</keyword>
<proteinExistence type="predicted"/>
<evidence type="ECO:0000256" key="2">
    <source>
        <dbReference type="ARBA" id="ARBA00022448"/>
    </source>
</evidence>
<keyword evidence="5 7" id="KW-1133">Transmembrane helix</keyword>
<feature type="transmembrane region" description="Helical" evidence="7">
    <location>
        <begin position="225"/>
        <end position="246"/>
    </location>
</feature>
<name>A0A6I4SX77_9SPHN</name>
<dbReference type="CDD" id="cd06173">
    <property type="entry name" value="MFS_MefA_like"/>
    <property type="match status" value="1"/>
</dbReference>